<accession>A0A8I0L734</accession>
<protein>
    <submittedName>
        <fullName evidence="2">Immunoglobulin</fullName>
    </submittedName>
</protein>
<dbReference type="Proteomes" id="UP000653002">
    <property type="component" value="Unassembled WGS sequence"/>
</dbReference>
<dbReference type="EMBL" id="JAABFR010000308">
    <property type="protein sequence ID" value="MBD4335697.1"/>
    <property type="molecule type" value="Genomic_DNA"/>
</dbReference>
<feature type="compositionally biased region" description="Basic and acidic residues" evidence="1">
    <location>
        <begin position="60"/>
        <end position="71"/>
    </location>
</feature>
<name>A0A8I0L734_XANCI</name>
<evidence type="ECO:0000256" key="1">
    <source>
        <dbReference type="SAM" id="MobiDB-lite"/>
    </source>
</evidence>
<feature type="non-terminal residue" evidence="2">
    <location>
        <position position="1"/>
    </location>
</feature>
<organism evidence="2 3">
    <name type="scientific">Xanthomonas citri pv. citri</name>
    <dbReference type="NCBI Taxonomy" id="611301"/>
    <lineage>
        <taxon>Bacteria</taxon>
        <taxon>Pseudomonadati</taxon>
        <taxon>Pseudomonadota</taxon>
        <taxon>Gammaproteobacteria</taxon>
        <taxon>Lysobacterales</taxon>
        <taxon>Lysobacteraceae</taxon>
        <taxon>Xanthomonas</taxon>
    </lineage>
</organism>
<evidence type="ECO:0000313" key="3">
    <source>
        <dbReference type="Proteomes" id="UP000653002"/>
    </source>
</evidence>
<dbReference type="AlphaFoldDB" id="A0A8I0L734"/>
<reference evidence="2" key="1">
    <citation type="submission" date="2020-01" db="EMBL/GenBank/DDBJ databases">
        <authorList>
            <person name="Richard D."/>
        </authorList>
    </citation>
    <scope>NUCLEOTIDE SEQUENCE</scope>
    <source>
        <strain evidence="2">JP541</strain>
    </source>
</reference>
<evidence type="ECO:0000313" key="2">
    <source>
        <dbReference type="EMBL" id="MBD4335697.1"/>
    </source>
</evidence>
<proteinExistence type="predicted"/>
<comment type="caution">
    <text evidence="2">The sequence shown here is derived from an EMBL/GenBank/DDBJ whole genome shotgun (WGS) entry which is preliminary data.</text>
</comment>
<gene>
    <name evidence="2" type="ORF">GUH15_06400</name>
</gene>
<feature type="region of interest" description="Disordered" evidence="1">
    <location>
        <begin position="56"/>
        <end position="83"/>
    </location>
</feature>
<sequence>YNQAEPNAQVYTHDPKLIAKLRRLHDAAPEKVYADFDEPNGAARYIVPKNCVTVRPPYSDARRKADSERARKAGLTPPPRRMK</sequence>